<dbReference type="STRING" id="1173584.SAMN05444851_1986"/>
<feature type="transmembrane region" description="Helical" evidence="5">
    <location>
        <begin position="47"/>
        <end position="68"/>
    </location>
</feature>
<dbReference type="InterPro" id="IPR004695">
    <property type="entry name" value="SLAC1/Mae1/Ssu1/TehA"/>
</dbReference>
<feature type="transmembrane region" description="Helical" evidence="5">
    <location>
        <begin position="265"/>
        <end position="285"/>
    </location>
</feature>
<dbReference type="InterPro" id="IPR038665">
    <property type="entry name" value="Voltage-dep_anion_channel_sf"/>
</dbReference>
<keyword evidence="7" id="KW-1185">Reference proteome</keyword>
<evidence type="ECO:0000256" key="3">
    <source>
        <dbReference type="ARBA" id="ARBA00022989"/>
    </source>
</evidence>
<feature type="transmembrane region" description="Helical" evidence="5">
    <location>
        <begin position="154"/>
        <end position="174"/>
    </location>
</feature>
<proteinExistence type="predicted"/>
<dbReference type="RefSeq" id="WP_091430282.1">
    <property type="nucleotide sequence ID" value="NZ_FOJB01000001.1"/>
</dbReference>
<dbReference type="AlphaFoldDB" id="A0A1I0PXI9"/>
<sequence>MAKAPYFPPPPPLPPKTRMFQRMPPAVFTPIMGAFGLGLAWRRAADILAAPAAIGEIMLGALTLLYLFSLAAYAMKFMQRTGIFSEDLRVLPGRAGLAAMVLTGYLLAATIEPFSLVLAGAMLLLTFAAHVMLAGRVIYKLITGPVETRIVTPVWHLIFAGFVLIPLAAVPLGWTGFATIAFWGGFFVAAIVWGASAAQFLRTRIPGPLRPLLAIHLVPASVLGTGAYLLGETQMALVFSVMSIIILSGLIGCARWLLKAGFSPLWGAFTFPLAAFSSLMQLGAVVTSSDILRIVAGASLVAATLIILPIIYKIIQMWTQGVLAAKTNAATA</sequence>
<evidence type="ECO:0000256" key="2">
    <source>
        <dbReference type="ARBA" id="ARBA00022692"/>
    </source>
</evidence>
<feature type="transmembrane region" description="Helical" evidence="5">
    <location>
        <begin position="88"/>
        <end position="108"/>
    </location>
</feature>
<dbReference type="PANTHER" id="PTHR37955">
    <property type="entry name" value="TELLURITE RESISTANCE PROTEIN TEHA"/>
    <property type="match status" value="1"/>
</dbReference>
<feature type="transmembrane region" description="Helical" evidence="5">
    <location>
        <begin position="213"/>
        <end position="231"/>
    </location>
</feature>
<dbReference type="OrthoDB" id="7835091at2"/>
<keyword evidence="2 5" id="KW-0812">Transmembrane</keyword>
<feature type="transmembrane region" description="Helical" evidence="5">
    <location>
        <begin position="291"/>
        <end position="312"/>
    </location>
</feature>
<evidence type="ECO:0000313" key="7">
    <source>
        <dbReference type="Proteomes" id="UP000199650"/>
    </source>
</evidence>
<dbReference type="Proteomes" id="UP000199650">
    <property type="component" value="Unassembled WGS sequence"/>
</dbReference>
<accession>A0A1I0PXI9</accession>
<dbReference type="EMBL" id="FOJB01000001">
    <property type="protein sequence ID" value="SEW18882.1"/>
    <property type="molecule type" value="Genomic_DNA"/>
</dbReference>
<dbReference type="GO" id="GO:0005886">
    <property type="term" value="C:plasma membrane"/>
    <property type="evidence" value="ECO:0007669"/>
    <property type="project" value="TreeGrafter"/>
</dbReference>
<dbReference type="Gene3D" id="1.50.10.150">
    <property type="entry name" value="Voltage-dependent anion channel"/>
    <property type="match status" value="1"/>
</dbReference>
<dbReference type="InterPro" id="IPR052951">
    <property type="entry name" value="Tellurite_res_ion_channel"/>
</dbReference>
<evidence type="ECO:0000256" key="4">
    <source>
        <dbReference type="ARBA" id="ARBA00023136"/>
    </source>
</evidence>
<dbReference type="Pfam" id="PF03595">
    <property type="entry name" value="SLAC1"/>
    <property type="match status" value="1"/>
</dbReference>
<dbReference type="CDD" id="cd09322">
    <property type="entry name" value="TDT_TehA_like"/>
    <property type="match status" value="1"/>
</dbReference>
<evidence type="ECO:0000256" key="1">
    <source>
        <dbReference type="ARBA" id="ARBA00004141"/>
    </source>
</evidence>
<feature type="transmembrane region" description="Helical" evidence="5">
    <location>
        <begin position="180"/>
        <end position="201"/>
    </location>
</feature>
<reference evidence="6 7" key="1">
    <citation type="submission" date="2016-10" db="EMBL/GenBank/DDBJ databases">
        <authorList>
            <person name="de Groot N.N."/>
        </authorList>
    </citation>
    <scope>NUCLEOTIDE SEQUENCE [LARGE SCALE GENOMIC DNA]</scope>
    <source>
        <strain evidence="6 7">DSM 29439</strain>
    </source>
</reference>
<feature type="transmembrane region" description="Helical" evidence="5">
    <location>
        <begin position="114"/>
        <end position="133"/>
    </location>
</feature>
<dbReference type="PANTHER" id="PTHR37955:SF1">
    <property type="entry name" value="DEP DOMAIN-CONTAINING PROTEIN"/>
    <property type="match status" value="1"/>
</dbReference>
<organism evidence="6 7">
    <name type="scientific">Aliiroseovarius sediminilitoris</name>
    <dbReference type="NCBI Taxonomy" id="1173584"/>
    <lineage>
        <taxon>Bacteria</taxon>
        <taxon>Pseudomonadati</taxon>
        <taxon>Pseudomonadota</taxon>
        <taxon>Alphaproteobacteria</taxon>
        <taxon>Rhodobacterales</taxon>
        <taxon>Paracoccaceae</taxon>
        <taxon>Aliiroseovarius</taxon>
    </lineage>
</organism>
<keyword evidence="3 5" id="KW-1133">Transmembrane helix</keyword>
<dbReference type="GO" id="GO:0046583">
    <property type="term" value="F:monoatomic cation efflux transmembrane transporter activity"/>
    <property type="evidence" value="ECO:0007669"/>
    <property type="project" value="TreeGrafter"/>
</dbReference>
<keyword evidence="4 5" id="KW-0472">Membrane</keyword>
<name>A0A1I0PXI9_9RHOB</name>
<gene>
    <name evidence="6" type="ORF">SAMN05444851_1986</name>
</gene>
<protein>
    <submittedName>
        <fullName evidence="6">Tellurite resistance protein</fullName>
    </submittedName>
</protein>
<evidence type="ECO:0000313" key="6">
    <source>
        <dbReference type="EMBL" id="SEW18882.1"/>
    </source>
</evidence>
<evidence type="ECO:0000256" key="5">
    <source>
        <dbReference type="SAM" id="Phobius"/>
    </source>
</evidence>
<feature type="transmembrane region" description="Helical" evidence="5">
    <location>
        <begin position="237"/>
        <end position="258"/>
    </location>
</feature>
<comment type="subcellular location">
    <subcellularLocation>
        <location evidence="1">Membrane</location>
        <topology evidence="1">Multi-pass membrane protein</topology>
    </subcellularLocation>
</comment>